<gene>
    <name evidence="17" type="ordered locus">HRM2_11170</name>
</gene>
<dbReference type="SMART" id="SM00387">
    <property type="entry name" value="HATPase_c"/>
    <property type="match status" value="1"/>
</dbReference>
<feature type="transmembrane region" description="Helical" evidence="14">
    <location>
        <begin position="56"/>
        <end position="78"/>
    </location>
</feature>
<evidence type="ECO:0000256" key="3">
    <source>
        <dbReference type="ARBA" id="ARBA00012438"/>
    </source>
</evidence>
<sequence length="742" mass="83142">MVKDKTNSNPNSPSWERARRKREGTLILAILFTVGLLTYAETRITGFDTGFPVSSTVLMFILINTNLLLLLALILLVFRNLAKLYYEKKSKILGTKLKTRLVAAFVTLALVPTTVLFFFSIHFITTSIAFWFNAPVEQALENSLSVGRQLYGYVEEKNCFFAKRATFQIHSQKLLAPKNSKELSRYVQVVQRAFNLDGIEIYTPDARRTTLSLSKELKNSYFGILTADELMNIHEGKTSRTISGNVEGGETIRTITTIPFGGDPQKSDAFLVVTALISQDLSQDLASISRGAEEYQQLKMIKRPVQISNYIALSIVALLVIFCAVWFGFYLAKSITIPLMKFAEGTQRVTQGDLNYQIDFQSDDELGTLVNSFNSMTRELALGREKLASSEKTMRLQNIEIEKSRQYMEIVLKNISAGVISLSNTGVITTINKAAETMLDMDAVETLNRNYKEIIRGDHLAIAKKIADTVSFATESVAFPLSATINGSPRHFAVHFNALKSDTNENMGVVMVFDDLTELEKAQRMAAWREVARRIAHEVKNPLTPIKLSAQRLKRRYSKTINEEVFDKCTEMIVVHVDLIRNLVNEFATFARFPDTNAKPCRIEEILDETVALYQEGLENVEITTAVSGDLPAINLDRQQMKQAFINLFDNAVAAINKQGKINIDILFDPILSIVRIEIADNGKGISDEEKTRLFEPYFSTKKSGMGLGLAIVSSIITDHKGMIRVQDNQPVGARFIIELPA</sequence>
<dbReference type="SMART" id="SM00091">
    <property type="entry name" value="PAS"/>
    <property type="match status" value="1"/>
</dbReference>
<proteinExistence type="predicted"/>
<comment type="subcellular location">
    <subcellularLocation>
        <location evidence="2">Cell membrane</location>
        <topology evidence="2">Multi-pass membrane protein</topology>
    </subcellularLocation>
</comment>
<dbReference type="RefSeq" id="WP_015903018.1">
    <property type="nucleotide sequence ID" value="NC_012108.1"/>
</dbReference>
<keyword evidence="13 14" id="KW-0472">Membrane</keyword>
<dbReference type="InterPro" id="IPR003661">
    <property type="entry name" value="HisK_dim/P_dom"/>
</dbReference>
<dbReference type="eggNOG" id="COG5000">
    <property type="taxonomic scope" value="Bacteria"/>
</dbReference>
<dbReference type="InterPro" id="IPR003594">
    <property type="entry name" value="HATPase_dom"/>
</dbReference>
<dbReference type="Pfam" id="PF00512">
    <property type="entry name" value="HisKA"/>
    <property type="match status" value="1"/>
</dbReference>
<evidence type="ECO:0000313" key="18">
    <source>
        <dbReference type="Proteomes" id="UP000000442"/>
    </source>
</evidence>
<keyword evidence="11 14" id="KW-1133">Transmembrane helix</keyword>
<dbReference type="KEGG" id="dat:HRM2_11170"/>
<dbReference type="GO" id="GO:0006355">
    <property type="term" value="P:regulation of DNA-templated transcription"/>
    <property type="evidence" value="ECO:0007669"/>
    <property type="project" value="InterPro"/>
</dbReference>
<dbReference type="AlphaFoldDB" id="C0QLE3"/>
<evidence type="ECO:0000256" key="5">
    <source>
        <dbReference type="ARBA" id="ARBA00022553"/>
    </source>
</evidence>
<protein>
    <recommendedName>
        <fullName evidence="3">histidine kinase</fullName>
        <ecNumber evidence="3">2.7.13.3</ecNumber>
    </recommendedName>
</protein>
<dbReference type="NCBIfam" id="TIGR00229">
    <property type="entry name" value="sensory_box"/>
    <property type="match status" value="1"/>
</dbReference>
<dbReference type="Gene3D" id="6.10.340.10">
    <property type="match status" value="1"/>
</dbReference>
<dbReference type="InterPro" id="IPR004358">
    <property type="entry name" value="Sig_transdc_His_kin-like_C"/>
</dbReference>
<evidence type="ECO:0000256" key="6">
    <source>
        <dbReference type="ARBA" id="ARBA00022679"/>
    </source>
</evidence>
<dbReference type="HOGENOM" id="CLU_019564_0_1_7"/>
<feature type="domain" description="HAMP" evidence="16">
    <location>
        <begin position="333"/>
        <end position="385"/>
    </location>
</feature>
<dbReference type="Gene3D" id="1.10.287.130">
    <property type="match status" value="1"/>
</dbReference>
<dbReference type="InterPro" id="IPR017232">
    <property type="entry name" value="NtrY"/>
</dbReference>
<evidence type="ECO:0000256" key="14">
    <source>
        <dbReference type="SAM" id="Phobius"/>
    </source>
</evidence>
<keyword evidence="4" id="KW-1003">Cell membrane</keyword>
<keyword evidence="6 17" id="KW-0808">Transferase</keyword>
<dbReference type="GO" id="GO:0005524">
    <property type="term" value="F:ATP binding"/>
    <property type="evidence" value="ECO:0007669"/>
    <property type="project" value="UniProtKB-KW"/>
</dbReference>
<comment type="catalytic activity">
    <reaction evidence="1">
        <text>ATP + protein L-histidine = ADP + protein N-phospho-L-histidine.</text>
        <dbReference type="EC" id="2.7.13.3"/>
    </reaction>
</comment>
<keyword evidence="12" id="KW-0902">Two-component regulatory system</keyword>
<feature type="transmembrane region" description="Helical" evidence="14">
    <location>
        <begin position="99"/>
        <end position="132"/>
    </location>
</feature>
<dbReference type="SMART" id="SM00388">
    <property type="entry name" value="HisKA"/>
    <property type="match status" value="1"/>
</dbReference>
<dbReference type="PROSITE" id="PS50109">
    <property type="entry name" value="HIS_KIN"/>
    <property type="match status" value="1"/>
</dbReference>
<keyword evidence="8" id="KW-0547">Nucleotide-binding</keyword>
<dbReference type="InterPro" id="IPR003660">
    <property type="entry name" value="HAMP_dom"/>
</dbReference>
<dbReference type="STRING" id="177437.HRM2_11170"/>
<dbReference type="Pfam" id="PF02518">
    <property type="entry name" value="HATPase_c"/>
    <property type="match status" value="1"/>
</dbReference>
<evidence type="ECO:0000256" key="1">
    <source>
        <dbReference type="ARBA" id="ARBA00000085"/>
    </source>
</evidence>
<dbReference type="PANTHER" id="PTHR43065">
    <property type="entry name" value="SENSOR HISTIDINE KINASE"/>
    <property type="match status" value="1"/>
</dbReference>
<organism evidence="17 18">
    <name type="scientific">Desulforapulum autotrophicum (strain ATCC 43914 / DSM 3382 / VKM B-1955 / HRM2)</name>
    <name type="common">Desulfobacterium autotrophicum</name>
    <dbReference type="NCBI Taxonomy" id="177437"/>
    <lineage>
        <taxon>Bacteria</taxon>
        <taxon>Pseudomonadati</taxon>
        <taxon>Thermodesulfobacteriota</taxon>
        <taxon>Desulfobacteria</taxon>
        <taxon>Desulfobacterales</taxon>
        <taxon>Desulfobacteraceae</taxon>
        <taxon>Desulforapulum</taxon>
    </lineage>
</organism>
<feature type="domain" description="Histidine kinase" evidence="15">
    <location>
        <begin position="534"/>
        <end position="742"/>
    </location>
</feature>
<dbReference type="InterPro" id="IPR000014">
    <property type="entry name" value="PAS"/>
</dbReference>
<evidence type="ECO:0000256" key="4">
    <source>
        <dbReference type="ARBA" id="ARBA00022475"/>
    </source>
</evidence>
<accession>C0QLE3</accession>
<dbReference type="CDD" id="cd00130">
    <property type="entry name" value="PAS"/>
    <property type="match status" value="1"/>
</dbReference>
<dbReference type="InterPro" id="IPR036097">
    <property type="entry name" value="HisK_dim/P_sf"/>
</dbReference>
<dbReference type="PANTHER" id="PTHR43065:SF42">
    <property type="entry name" value="TWO-COMPONENT SENSOR PPRA"/>
    <property type="match status" value="1"/>
</dbReference>
<dbReference type="PRINTS" id="PR00344">
    <property type="entry name" value="BCTRLSENSOR"/>
</dbReference>
<dbReference type="Gene3D" id="3.30.565.10">
    <property type="entry name" value="Histidine kinase-like ATPase, C-terminal domain"/>
    <property type="match status" value="1"/>
</dbReference>
<feature type="transmembrane region" description="Helical" evidence="14">
    <location>
        <begin position="310"/>
        <end position="332"/>
    </location>
</feature>
<evidence type="ECO:0000259" key="16">
    <source>
        <dbReference type="PROSITE" id="PS50885"/>
    </source>
</evidence>
<dbReference type="EC" id="2.7.13.3" evidence="3"/>
<keyword evidence="9" id="KW-0418">Kinase</keyword>
<dbReference type="SUPFAM" id="SSF55874">
    <property type="entry name" value="ATPase domain of HSP90 chaperone/DNA topoisomerase II/histidine kinase"/>
    <property type="match status" value="1"/>
</dbReference>
<reference evidence="17 18" key="1">
    <citation type="journal article" date="2009" name="Environ. Microbiol.">
        <title>Genome sequence of Desulfobacterium autotrophicum HRM2, a marine sulfate reducer oxidizing organic carbon completely to carbon dioxide.</title>
        <authorList>
            <person name="Strittmatter A.W."/>
            <person name="Liesegang H."/>
            <person name="Rabus R."/>
            <person name="Decker I."/>
            <person name="Amann J."/>
            <person name="Andres S."/>
            <person name="Henne A."/>
            <person name="Fricke W.F."/>
            <person name="Martinez-Arias R."/>
            <person name="Bartels D."/>
            <person name="Goesmann A."/>
            <person name="Krause L."/>
            <person name="Puehler A."/>
            <person name="Klenk H.P."/>
            <person name="Richter M."/>
            <person name="Schuler M."/>
            <person name="Gloeckner F.O."/>
            <person name="Meyerdierks A."/>
            <person name="Gottschalk G."/>
            <person name="Amann R."/>
        </authorList>
    </citation>
    <scope>NUCLEOTIDE SEQUENCE [LARGE SCALE GENOMIC DNA]</scope>
    <source>
        <strain evidence="18">ATCC 43914 / DSM 3382 / HRM2</strain>
    </source>
</reference>
<evidence type="ECO:0000256" key="8">
    <source>
        <dbReference type="ARBA" id="ARBA00022741"/>
    </source>
</evidence>
<keyword evidence="10" id="KW-0067">ATP-binding</keyword>
<keyword evidence="18" id="KW-1185">Reference proteome</keyword>
<dbReference type="InterPro" id="IPR013767">
    <property type="entry name" value="PAS_fold"/>
</dbReference>
<dbReference type="InterPro" id="IPR035965">
    <property type="entry name" value="PAS-like_dom_sf"/>
</dbReference>
<evidence type="ECO:0000313" key="17">
    <source>
        <dbReference type="EMBL" id="ACN14229.1"/>
    </source>
</evidence>
<dbReference type="InterPro" id="IPR045671">
    <property type="entry name" value="NtrY-like_N"/>
</dbReference>
<dbReference type="Pfam" id="PF00989">
    <property type="entry name" value="PAS"/>
    <property type="match status" value="1"/>
</dbReference>
<evidence type="ECO:0000256" key="7">
    <source>
        <dbReference type="ARBA" id="ARBA00022692"/>
    </source>
</evidence>
<dbReference type="CDD" id="cd00082">
    <property type="entry name" value="HisKA"/>
    <property type="match status" value="1"/>
</dbReference>
<evidence type="ECO:0000256" key="2">
    <source>
        <dbReference type="ARBA" id="ARBA00004651"/>
    </source>
</evidence>
<dbReference type="PIRSF" id="PIRSF037532">
    <property type="entry name" value="STHK_NtrY"/>
    <property type="match status" value="1"/>
</dbReference>
<evidence type="ECO:0000256" key="13">
    <source>
        <dbReference type="ARBA" id="ARBA00023136"/>
    </source>
</evidence>
<dbReference type="Gene3D" id="3.30.450.20">
    <property type="entry name" value="PAS domain"/>
    <property type="match status" value="1"/>
</dbReference>
<dbReference type="InterPro" id="IPR005467">
    <property type="entry name" value="His_kinase_dom"/>
</dbReference>
<evidence type="ECO:0000256" key="10">
    <source>
        <dbReference type="ARBA" id="ARBA00022840"/>
    </source>
</evidence>
<dbReference type="SUPFAM" id="SSF55785">
    <property type="entry name" value="PYP-like sensor domain (PAS domain)"/>
    <property type="match status" value="1"/>
</dbReference>
<dbReference type="SUPFAM" id="SSF158472">
    <property type="entry name" value="HAMP domain-like"/>
    <property type="match status" value="1"/>
</dbReference>
<dbReference type="PROSITE" id="PS50885">
    <property type="entry name" value="HAMP"/>
    <property type="match status" value="1"/>
</dbReference>
<dbReference type="OrthoDB" id="9781147at2"/>
<keyword evidence="5" id="KW-0597">Phosphoprotein</keyword>
<dbReference type="GO" id="GO:0000155">
    <property type="term" value="F:phosphorelay sensor kinase activity"/>
    <property type="evidence" value="ECO:0007669"/>
    <property type="project" value="InterPro"/>
</dbReference>
<evidence type="ECO:0000256" key="12">
    <source>
        <dbReference type="ARBA" id="ARBA00023012"/>
    </source>
</evidence>
<evidence type="ECO:0000256" key="9">
    <source>
        <dbReference type="ARBA" id="ARBA00022777"/>
    </source>
</evidence>
<dbReference type="Pfam" id="PF19312">
    <property type="entry name" value="NtrY_N"/>
    <property type="match status" value="1"/>
</dbReference>
<dbReference type="Pfam" id="PF00672">
    <property type="entry name" value="HAMP"/>
    <property type="match status" value="1"/>
</dbReference>
<dbReference type="InterPro" id="IPR036890">
    <property type="entry name" value="HATPase_C_sf"/>
</dbReference>
<dbReference type="EMBL" id="CP001087">
    <property type="protein sequence ID" value="ACN14229.1"/>
    <property type="molecule type" value="Genomic_DNA"/>
</dbReference>
<dbReference type="SUPFAM" id="SSF47384">
    <property type="entry name" value="Homodimeric domain of signal transducing histidine kinase"/>
    <property type="match status" value="1"/>
</dbReference>
<dbReference type="GO" id="GO:0005886">
    <property type="term" value="C:plasma membrane"/>
    <property type="evidence" value="ECO:0007669"/>
    <property type="project" value="UniProtKB-SubCell"/>
</dbReference>
<name>C0QLE3_DESAH</name>
<keyword evidence="7 14" id="KW-0812">Transmembrane</keyword>
<dbReference type="Proteomes" id="UP000000442">
    <property type="component" value="Chromosome"/>
</dbReference>
<dbReference type="SMART" id="SM00304">
    <property type="entry name" value="HAMP"/>
    <property type="match status" value="1"/>
</dbReference>
<dbReference type="CDD" id="cd06225">
    <property type="entry name" value="HAMP"/>
    <property type="match status" value="1"/>
</dbReference>
<evidence type="ECO:0000256" key="11">
    <source>
        <dbReference type="ARBA" id="ARBA00022989"/>
    </source>
</evidence>
<evidence type="ECO:0000259" key="15">
    <source>
        <dbReference type="PROSITE" id="PS50109"/>
    </source>
</evidence>